<dbReference type="InterPro" id="IPR039261">
    <property type="entry name" value="FNR_nucleotide-bd"/>
</dbReference>
<dbReference type="Gene3D" id="2.40.30.10">
    <property type="entry name" value="Translation factors"/>
    <property type="match status" value="1"/>
</dbReference>
<keyword evidence="1" id="KW-0560">Oxidoreductase</keyword>
<dbReference type="AlphaFoldDB" id="A0A8J7Q3N3"/>
<dbReference type="SUPFAM" id="SSF63380">
    <property type="entry name" value="Riboflavin synthase domain-like"/>
    <property type="match status" value="1"/>
</dbReference>
<dbReference type="InterPro" id="IPR052128">
    <property type="entry name" value="Oxidoreductase_NAD-binding"/>
</dbReference>
<dbReference type="PANTHER" id="PTHR46505:SF1">
    <property type="entry name" value="OXIDOREDUCTASE NAD-BINDING DOMAIN-CONTAINING PROTEIN 1"/>
    <property type="match status" value="1"/>
</dbReference>
<evidence type="ECO:0000256" key="1">
    <source>
        <dbReference type="ARBA" id="ARBA00023002"/>
    </source>
</evidence>
<accession>A0A8J7Q3N3</accession>
<dbReference type="Gene3D" id="3.40.50.80">
    <property type="entry name" value="Nucleotide-binding domain of ferredoxin-NADP reductase (FNR) module"/>
    <property type="match status" value="1"/>
</dbReference>
<feature type="domain" description="FAD-binding FR-type" evidence="4">
    <location>
        <begin position="6"/>
        <end position="114"/>
    </location>
</feature>
<dbReference type="EMBL" id="JAFREP010000015">
    <property type="protein sequence ID" value="MBO1319972.1"/>
    <property type="molecule type" value="Genomic_DNA"/>
</dbReference>
<sequence length="249" mass="27429">MPFPPAGFQEAVITEKHTVNAAVVTVWLSLDTAVPFAPGQWVDLVVQGIDRAGGYSMTSTPGEMQTRRGLGLAVRQGRHPVTQAIHRQLAVGDRVAIRVGGDCVWRPQQTRPLFLIAGGIGINPMWSIFQTAAVSDPTRPITLAYCSKDPDTTLFAEPIRALARQNPHHKVSFFFTAPVPEAVQARRRELDEQGIRHEFGRPSAETWVALVDEPGAVDTYMCGPPAMIDALSTTLPDRGFANLYFEKWW</sequence>
<dbReference type="PRINTS" id="PR00410">
    <property type="entry name" value="PHEHYDRXLASE"/>
</dbReference>
<dbReference type="SUPFAM" id="SSF52343">
    <property type="entry name" value="Ferredoxin reductase-like, C-terminal NADP-linked domain"/>
    <property type="match status" value="1"/>
</dbReference>
<keyword evidence="6" id="KW-1185">Reference proteome</keyword>
<keyword evidence="2" id="KW-0520">NAD</keyword>
<dbReference type="PANTHER" id="PTHR46505">
    <property type="entry name" value="OXIDOREDUCTASE NAD-BINDING DOMAIN-CONTAINING PROTEIN 1"/>
    <property type="match status" value="1"/>
</dbReference>
<dbReference type="InterPro" id="IPR017938">
    <property type="entry name" value="Riboflavin_synthase-like_b-brl"/>
</dbReference>
<organism evidence="5 6">
    <name type="scientific">Acanthopleuribacter pedis</name>
    <dbReference type="NCBI Taxonomy" id="442870"/>
    <lineage>
        <taxon>Bacteria</taxon>
        <taxon>Pseudomonadati</taxon>
        <taxon>Acidobacteriota</taxon>
        <taxon>Holophagae</taxon>
        <taxon>Acanthopleuribacterales</taxon>
        <taxon>Acanthopleuribacteraceae</taxon>
        <taxon>Acanthopleuribacter</taxon>
    </lineage>
</organism>
<evidence type="ECO:0000256" key="3">
    <source>
        <dbReference type="ARBA" id="ARBA00040516"/>
    </source>
</evidence>
<dbReference type="CDD" id="cd00322">
    <property type="entry name" value="FNR_like"/>
    <property type="match status" value="1"/>
</dbReference>
<gene>
    <name evidence="5" type="ORF">J3U88_15975</name>
</gene>
<evidence type="ECO:0000313" key="5">
    <source>
        <dbReference type="EMBL" id="MBO1319972.1"/>
    </source>
</evidence>
<comment type="caution">
    <text evidence="5">The sequence shown here is derived from an EMBL/GenBank/DDBJ whole genome shotgun (WGS) entry which is preliminary data.</text>
</comment>
<evidence type="ECO:0000259" key="4">
    <source>
        <dbReference type="PROSITE" id="PS51384"/>
    </source>
</evidence>
<dbReference type="InterPro" id="IPR017927">
    <property type="entry name" value="FAD-bd_FR_type"/>
</dbReference>
<protein>
    <recommendedName>
        <fullName evidence="3">Oxidoreductase NAD-binding domain-containing protein 1</fullName>
    </recommendedName>
</protein>
<dbReference type="GO" id="GO:0016491">
    <property type="term" value="F:oxidoreductase activity"/>
    <property type="evidence" value="ECO:0007669"/>
    <property type="project" value="UniProtKB-KW"/>
</dbReference>
<dbReference type="RefSeq" id="WP_207859927.1">
    <property type="nucleotide sequence ID" value="NZ_JAFREP010000015.1"/>
</dbReference>
<dbReference type="PROSITE" id="PS51384">
    <property type="entry name" value="FAD_FR"/>
    <property type="match status" value="1"/>
</dbReference>
<proteinExistence type="predicted"/>
<evidence type="ECO:0000313" key="6">
    <source>
        <dbReference type="Proteomes" id="UP000664417"/>
    </source>
</evidence>
<dbReference type="Pfam" id="PF00175">
    <property type="entry name" value="NAD_binding_1"/>
    <property type="match status" value="1"/>
</dbReference>
<dbReference type="Proteomes" id="UP000664417">
    <property type="component" value="Unassembled WGS sequence"/>
</dbReference>
<reference evidence="5" key="1">
    <citation type="submission" date="2021-03" db="EMBL/GenBank/DDBJ databases">
        <authorList>
            <person name="Wang G."/>
        </authorList>
    </citation>
    <scope>NUCLEOTIDE SEQUENCE</scope>
    <source>
        <strain evidence="5">KCTC 12899</strain>
    </source>
</reference>
<name>A0A8J7Q3N3_9BACT</name>
<dbReference type="InterPro" id="IPR001433">
    <property type="entry name" value="OxRdtase_FAD/NAD-bd"/>
</dbReference>
<evidence type="ECO:0000256" key="2">
    <source>
        <dbReference type="ARBA" id="ARBA00023027"/>
    </source>
</evidence>